<feature type="domain" description="HTH arsR-type" evidence="1">
    <location>
        <begin position="1"/>
        <end position="92"/>
    </location>
</feature>
<dbReference type="Proteomes" id="UP001501697">
    <property type="component" value="Unassembled WGS sequence"/>
</dbReference>
<accession>A0ABP7AZQ0</accession>
<dbReference type="Gene3D" id="1.10.10.10">
    <property type="entry name" value="Winged helix-like DNA-binding domain superfamily/Winged helix DNA-binding domain"/>
    <property type="match status" value="1"/>
</dbReference>
<dbReference type="SUPFAM" id="SSF46785">
    <property type="entry name" value="Winged helix' DNA-binding domain"/>
    <property type="match status" value="1"/>
</dbReference>
<proteinExistence type="predicted"/>
<evidence type="ECO:0000259" key="1">
    <source>
        <dbReference type="PROSITE" id="PS50987"/>
    </source>
</evidence>
<dbReference type="PRINTS" id="PR00778">
    <property type="entry name" value="HTHARSR"/>
</dbReference>
<dbReference type="CDD" id="cd00090">
    <property type="entry name" value="HTH_ARSR"/>
    <property type="match status" value="1"/>
</dbReference>
<dbReference type="InterPro" id="IPR001845">
    <property type="entry name" value="HTH_ArsR_DNA-bd_dom"/>
</dbReference>
<dbReference type="InterPro" id="IPR036390">
    <property type="entry name" value="WH_DNA-bd_sf"/>
</dbReference>
<sequence length="118" mass="13238">MATSELDRALTAVSNPHRRAVLDLLAERPATAAQAAQHANLSLPAFDRHLRVLVTAGLVQRRKVGRTNYLAIRRAGLRIVRDWIGGYDVDWGSDDETLDNYLEALSRDDHTTPHKEQQ</sequence>
<dbReference type="RefSeq" id="WP_344740163.1">
    <property type="nucleotide sequence ID" value="NZ_BAAAYU010000005.1"/>
</dbReference>
<dbReference type="SMART" id="SM00418">
    <property type="entry name" value="HTH_ARSR"/>
    <property type="match status" value="1"/>
</dbReference>
<reference evidence="3" key="1">
    <citation type="journal article" date="2019" name="Int. J. Syst. Evol. Microbiol.">
        <title>The Global Catalogue of Microorganisms (GCM) 10K type strain sequencing project: providing services to taxonomists for standard genome sequencing and annotation.</title>
        <authorList>
            <consortium name="The Broad Institute Genomics Platform"/>
            <consortium name="The Broad Institute Genome Sequencing Center for Infectious Disease"/>
            <person name="Wu L."/>
            <person name="Ma J."/>
        </authorList>
    </citation>
    <scope>NUCLEOTIDE SEQUENCE [LARGE SCALE GENOMIC DNA]</scope>
    <source>
        <strain evidence="3">JCM 16544</strain>
    </source>
</reference>
<dbReference type="InterPro" id="IPR036388">
    <property type="entry name" value="WH-like_DNA-bd_sf"/>
</dbReference>
<dbReference type="PANTHER" id="PTHR38600:SF1">
    <property type="entry name" value="TRANSCRIPTIONAL REGULATORY PROTEIN"/>
    <property type="match status" value="1"/>
</dbReference>
<gene>
    <name evidence="2" type="ORF">GCM10022200_30850</name>
</gene>
<dbReference type="EMBL" id="BAAAYU010000005">
    <property type="protein sequence ID" value="GAA3644571.1"/>
    <property type="molecule type" value="Genomic_DNA"/>
</dbReference>
<dbReference type="PANTHER" id="PTHR38600">
    <property type="entry name" value="TRANSCRIPTIONAL REGULATORY PROTEIN"/>
    <property type="match status" value="1"/>
</dbReference>
<dbReference type="InterPro" id="IPR011991">
    <property type="entry name" value="ArsR-like_HTH"/>
</dbReference>
<evidence type="ECO:0000313" key="2">
    <source>
        <dbReference type="EMBL" id="GAA3644571.1"/>
    </source>
</evidence>
<evidence type="ECO:0000313" key="3">
    <source>
        <dbReference type="Proteomes" id="UP001501697"/>
    </source>
</evidence>
<organism evidence="2 3">
    <name type="scientific">Microbacterium awajiense</name>
    <dbReference type="NCBI Taxonomy" id="415214"/>
    <lineage>
        <taxon>Bacteria</taxon>
        <taxon>Bacillati</taxon>
        <taxon>Actinomycetota</taxon>
        <taxon>Actinomycetes</taxon>
        <taxon>Micrococcales</taxon>
        <taxon>Microbacteriaceae</taxon>
        <taxon>Microbacterium</taxon>
    </lineage>
</organism>
<protein>
    <submittedName>
        <fullName evidence="2">Metalloregulator ArsR/SmtB family transcription factor</fullName>
    </submittedName>
</protein>
<keyword evidence="3" id="KW-1185">Reference proteome</keyword>
<name>A0ABP7AZQ0_9MICO</name>
<dbReference type="Pfam" id="PF12840">
    <property type="entry name" value="HTH_20"/>
    <property type="match status" value="1"/>
</dbReference>
<comment type="caution">
    <text evidence="2">The sequence shown here is derived from an EMBL/GenBank/DDBJ whole genome shotgun (WGS) entry which is preliminary data.</text>
</comment>
<dbReference type="PROSITE" id="PS50987">
    <property type="entry name" value="HTH_ARSR_2"/>
    <property type="match status" value="1"/>
</dbReference>